<evidence type="ECO:0000256" key="3">
    <source>
        <dbReference type="SAM" id="SignalP"/>
    </source>
</evidence>
<dbReference type="GO" id="GO:0009279">
    <property type="term" value="C:cell outer membrane"/>
    <property type="evidence" value="ECO:0007669"/>
    <property type="project" value="TreeGrafter"/>
</dbReference>
<feature type="region of interest" description="Disordered" evidence="2">
    <location>
        <begin position="269"/>
        <end position="309"/>
    </location>
</feature>
<dbReference type="PANTHER" id="PTHR36504">
    <property type="entry name" value="LIPOPOLYSACCHARIDE EXPORT SYSTEM PROTEIN LPTA"/>
    <property type="match status" value="1"/>
</dbReference>
<name>H8FVY5_MAGML</name>
<organism evidence="5 6">
    <name type="scientific">Magnetospirillum molischianum DSM 120</name>
    <dbReference type="NCBI Taxonomy" id="1150626"/>
    <lineage>
        <taxon>Bacteria</taxon>
        <taxon>Pseudomonadati</taxon>
        <taxon>Pseudomonadota</taxon>
        <taxon>Alphaproteobacteria</taxon>
        <taxon>Rhodospirillales</taxon>
        <taxon>Rhodospirillaceae</taxon>
        <taxon>Magnetospirillum</taxon>
    </lineage>
</organism>
<feature type="signal peptide" evidence="3">
    <location>
        <begin position="1"/>
        <end position="24"/>
    </location>
</feature>
<evidence type="ECO:0000256" key="2">
    <source>
        <dbReference type="SAM" id="MobiDB-lite"/>
    </source>
</evidence>
<dbReference type="PANTHER" id="PTHR36504:SF1">
    <property type="entry name" value="LIPOPOLYSACCHARIDE EXPORT SYSTEM PROTEIN LPTA"/>
    <property type="match status" value="1"/>
</dbReference>
<dbReference type="RefSeq" id="WP_002730236.1">
    <property type="nucleotide sequence ID" value="NZ_CAHP01000034.1"/>
</dbReference>
<dbReference type="Pfam" id="PF03968">
    <property type="entry name" value="LptD_N"/>
    <property type="match status" value="1"/>
</dbReference>
<gene>
    <name evidence="5" type="ORF">PHAMO_40084</name>
</gene>
<proteinExistence type="predicted"/>
<dbReference type="InterPro" id="IPR052037">
    <property type="entry name" value="LPS_export_LptA"/>
</dbReference>
<evidence type="ECO:0000256" key="1">
    <source>
        <dbReference type="ARBA" id="ARBA00022729"/>
    </source>
</evidence>
<dbReference type="Proteomes" id="UP000004169">
    <property type="component" value="Unassembled WGS sequence"/>
</dbReference>
<evidence type="ECO:0000313" key="6">
    <source>
        <dbReference type="Proteomes" id="UP000004169"/>
    </source>
</evidence>
<evidence type="ECO:0000313" key="5">
    <source>
        <dbReference type="EMBL" id="CCG42523.1"/>
    </source>
</evidence>
<feature type="domain" description="Organic solvent tolerance-like N-terminal" evidence="4">
    <location>
        <begin position="49"/>
        <end position="140"/>
    </location>
</feature>
<feature type="chain" id="PRO_5003613070" description="Organic solvent tolerance-like N-terminal domain-containing protein" evidence="3">
    <location>
        <begin position="25"/>
        <end position="309"/>
    </location>
</feature>
<reference evidence="5 6" key="1">
    <citation type="journal article" date="2012" name="J. Bacteriol.">
        <title>Draft Genome Sequence of the Purple Photosynthetic Bacterium Phaeospirillum molischianum DSM120, a Particularly Versatile Bacterium.</title>
        <authorList>
            <person name="Duquesne K."/>
            <person name="Prima V."/>
            <person name="Ji B."/>
            <person name="Rouy Z."/>
            <person name="Medigue C."/>
            <person name="Talla E."/>
            <person name="Sturgis J.N."/>
        </authorList>
    </citation>
    <scope>NUCLEOTIDE SEQUENCE [LARGE SCALE GENOMIC DNA]</scope>
    <source>
        <strain evidence="6">DSM120</strain>
    </source>
</reference>
<dbReference type="GO" id="GO:0030288">
    <property type="term" value="C:outer membrane-bounded periplasmic space"/>
    <property type="evidence" value="ECO:0007669"/>
    <property type="project" value="TreeGrafter"/>
</dbReference>
<dbReference type="OrthoDB" id="8450043at2"/>
<sequence>MSPALRFVPILAVTLLSAAAPAAAQGFGMSQGGGDQQLQVFADNGIEWHSEDLRVIATGNAKATRGTMSVDADKLTAYYRQTGGKGDEIWRLDADGTVTIRSPNDTATGTKAIYDLDKAVFVLKGAPARLVTATDQFQASESLEYWEAKKMAVLRGDAVATRDNRTLRADVITAHFQDKATRTAQKSASGTAKGSSDSLDLQRADAYGHVRLTTATETVTGDRGDYDATTEIATVTGSVKITREGGNQLEGGWAYVNLKTGISKLFPAPPGTNGASPRVQGVFTPKKQDEQGRSGFSGRVPSNEDFSNH</sequence>
<evidence type="ECO:0000259" key="4">
    <source>
        <dbReference type="Pfam" id="PF03968"/>
    </source>
</evidence>
<keyword evidence="6" id="KW-1185">Reference proteome</keyword>
<dbReference type="EMBL" id="CAHP01000034">
    <property type="protein sequence ID" value="CCG42523.1"/>
    <property type="molecule type" value="Genomic_DNA"/>
</dbReference>
<dbReference type="GO" id="GO:0017089">
    <property type="term" value="F:glycolipid transfer activity"/>
    <property type="evidence" value="ECO:0007669"/>
    <property type="project" value="TreeGrafter"/>
</dbReference>
<protein>
    <recommendedName>
        <fullName evidence="4">Organic solvent tolerance-like N-terminal domain-containing protein</fullName>
    </recommendedName>
</protein>
<dbReference type="Gene3D" id="2.60.450.10">
    <property type="entry name" value="Lipopolysaccharide (LPS) transport protein A like domain"/>
    <property type="match status" value="2"/>
</dbReference>
<dbReference type="STRING" id="1150626.PHAMO_40084"/>
<dbReference type="eggNOG" id="COG1934">
    <property type="taxonomic scope" value="Bacteria"/>
</dbReference>
<keyword evidence="1 3" id="KW-0732">Signal</keyword>
<dbReference type="GO" id="GO:0015920">
    <property type="term" value="P:lipopolysaccharide transport"/>
    <property type="evidence" value="ECO:0007669"/>
    <property type="project" value="TreeGrafter"/>
</dbReference>
<comment type="caution">
    <text evidence="5">The sequence shown here is derived from an EMBL/GenBank/DDBJ whole genome shotgun (WGS) entry which is preliminary data.</text>
</comment>
<accession>H8FVY5</accession>
<dbReference type="InterPro" id="IPR005653">
    <property type="entry name" value="OstA-like_N"/>
</dbReference>
<dbReference type="AlphaFoldDB" id="H8FVY5"/>